<name>A0A843UZC0_COLES</name>
<evidence type="ECO:0000256" key="1">
    <source>
        <dbReference type="SAM" id="MobiDB-lite"/>
    </source>
</evidence>
<dbReference type="OrthoDB" id="600090at2759"/>
<evidence type="ECO:0000313" key="3">
    <source>
        <dbReference type="EMBL" id="MQL86924.1"/>
    </source>
</evidence>
<comment type="caution">
    <text evidence="3">The sequence shown here is derived from an EMBL/GenBank/DDBJ whole genome shotgun (WGS) entry which is preliminary data.</text>
</comment>
<feature type="compositionally biased region" description="Basic residues" evidence="1">
    <location>
        <begin position="729"/>
        <end position="744"/>
    </location>
</feature>
<proteinExistence type="predicted"/>
<protein>
    <recommendedName>
        <fullName evidence="2">Aminotransferase-like plant mobile domain-containing protein</fullName>
    </recommendedName>
</protein>
<dbReference type="AlphaFoldDB" id="A0A843UZC0"/>
<evidence type="ECO:0000259" key="2">
    <source>
        <dbReference type="Pfam" id="PF10536"/>
    </source>
</evidence>
<dbReference type="Pfam" id="PF10536">
    <property type="entry name" value="PMD"/>
    <property type="match status" value="1"/>
</dbReference>
<dbReference type="InterPro" id="IPR044824">
    <property type="entry name" value="MAIN-like"/>
</dbReference>
<feature type="domain" description="Aminotransferase-like plant mobile" evidence="2">
    <location>
        <begin position="247"/>
        <end position="442"/>
    </location>
</feature>
<feature type="region of interest" description="Disordered" evidence="1">
    <location>
        <begin position="711"/>
        <end position="744"/>
    </location>
</feature>
<dbReference type="GO" id="GO:0010073">
    <property type="term" value="P:meristem maintenance"/>
    <property type="evidence" value="ECO:0007669"/>
    <property type="project" value="InterPro"/>
</dbReference>
<feature type="compositionally biased region" description="Acidic residues" evidence="1">
    <location>
        <begin position="25"/>
        <end position="51"/>
    </location>
</feature>
<dbReference type="PANTHER" id="PTHR46033:SF8">
    <property type="entry name" value="PROTEIN MAINTENANCE OF MERISTEMS-LIKE"/>
    <property type="match status" value="1"/>
</dbReference>
<dbReference type="EMBL" id="NMUH01000939">
    <property type="protein sequence ID" value="MQL86924.1"/>
    <property type="molecule type" value="Genomic_DNA"/>
</dbReference>
<gene>
    <name evidence="3" type="ORF">Taro_019461</name>
</gene>
<dbReference type="Proteomes" id="UP000652761">
    <property type="component" value="Unassembled WGS sequence"/>
</dbReference>
<organism evidence="3 4">
    <name type="scientific">Colocasia esculenta</name>
    <name type="common">Wild taro</name>
    <name type="synonym">Arum esculentum</name>
    <dbReference type="NCBI Taxonomy" id="4460"/>
    <lineage>
        <taxon>Eukaryota</taxon>
        <taxon>Viridiplantae</taxon>
        <taxon>Streptophyta</taxon>
        <taxon>Embryophyta</taxon>
        <taxon>Tracheophyta</taxon>
        <taxon>Spermatophyta</taxon>
        <taxon>Magnoliopsida</taxon>
        <taxon>Liliopsida</taxon>
        <taxon>Araceae</taxon>
        <taxon>Aroideae</taxon>
        <taxon>Colocasieae</taxon>
        <taxon>Colocasia</taxon>
    </lineage>
</organism>
<feature type="region of interest" description="Disordered" evidence="1">
    <location>
        <begin position="1"/>
        <end position="59"/>
    </location>
</feature>
<sequence length="744" mass="85510">MNEAGPSHNVNENFELHDAPQMNDEVLENSESDGDDDNEDIQSLSDDDVNDDTNVNRPMTDSLHVVNECVSRDMTNWVGNAVANEYFIENEETEWMHTANVQVDNLNVYNIQSNEELHVRDLFASKKDLMTKISLWSVKRNVQFRTDRSSSKILTLICYAKSQCQWRLHACCSKRAGGAWKITSYESHHSCHTPIENQRHRQLTSSVISRLILPVRGTYLFGASHMLGLDDWKPTDSRVHTLIRRAGFNIVSKCSWVKLDRPLLTALAGRWRPETNTFHFPHGEMTITLQDVSCILGLRIDGEPVVAAPQVPDRWPSYLEMCQELLGIDILNLNVLGQYKSCLQIVFLRDTFSQMNLQGHNMHIVRCYTRAYVMYLLGKALLSDTSGNEIHVQYLGFLEDFNDCGKLSWGSAVLAYLYRQLTWAALKKKRKWIEGCLHLLQIIWEPYVLEDLAHVAAICRESSELWRAHVPMFCMAVMEVHMPERVWRQFGAPQIIPPAPERYDRKDGRGHARENWLLYHARNIERWNDRADSILEPPPQEEDQSEWRQWYGQQSNLYLTPFSEEPPTAYCPRGPIERALVDVTFRTRELLITNPEASYLDVKSEILKLQEDTLNKLRIKIPEYEQPAIPSGAEYTPGQSSGGPNTWANPWTSEPWPNVYDAQSCGISQMDVQMGQWTQHSGVLDVLTPVRVPTPPPHIIGGLHIHDQGTQLTPHVEEEDEGNDETQRRKIRARGKRVLTKKKR</sequence>
<evidence type="ECO:0000313" key="4">
    <source>
        <dbReference type="Proteomes" id="UP000652761"/>
    </source>
</evidence>
<accession>A0A843UZC0</accession>
<dbReference type="InterPro" id="IPR019557">
    <property type="entry name" value="AminoTfrase-like_pln_mobile"/>
</dbReference>
<dbReference type="PANTHER" id="PTHR46033">
    <property type="entry name" value="PROTEIN MAIN-LIKE 2"/>
    <property type="match status" value="1"/>
</dbReference>
<reference evidence="3" key="1">
    <citation type="submission" date="2017-07" db="EMBL/GenBank/DDBJ databases">
        <title>Taro Niue Genome Assembly and Annotation.</title>
        <authorList>
            <person name="Atibalentja N."/>
            <person name="Keating K."/>
            <person name="Fields C.J."/>
        </authorList>
    </citation>
    <scope>NUCLEOTIDE SEQUENCE</scope>
    <source>
        <strain evidence="3">Niue_2</strain>
        <tissue evidence="3">Leaf</tissue>
    </source>
</reference>
<keyword evidence="4" id="KW-1185">Reference proteome</keyword>